<keyword evidence="3" id="KW-1185">Reference proteome</keyword>
<keyword evidence="1" id="KW-0812">Transmembrane</keyword>
<organism evidence="2 3">
    <name type="scientific">Fodinicurvata halophila</name>
    <dbReference type="NCBI Taxonomy" id="1419723"/>
    <lineage>
        <taxon>Bacteria</taxon>
        <taxon>Pseudomonadati</taxon>
        <taxon>Pseudomonadota</taxon>
        <taxon>Alphaproteobacteria</taxon>
        <taxon>Rhodospirillales</taxon>
        <taxon>Rhodovibrionaceae</taxon>
        <taxon>Fodinicurvata</taxon>
    </lineage>
</organism>
<sequence length="114" mass="12208">MTMKEKLETAKPVIGGAVVGAVAITIVAFAANWVVMADTMEENVKASRVNALAEVCEEMARDHWLVQGNTLEGLSGYRNEERSELALQFVPASTGEAPDIQGEVADACSKLLRS</sequence>
<dbReference type="Proteomes" id="UP001595799">
    <property type="component" value="Unassembled WGS sequence"/>
</dbReference>
<proteinExistence type="predicted"/>
<name>A0ABV8UPE8_9PROT</name>
<dbReference type="RefSeq" id="WP_382423187.1">
    <property type="nucleotide sequence ID" value="NZ_JBHSCW010000009.1"/>
</dbReference>
<dbReference type="EMBL" id="JBHSCW010000009">
    <property type="protein sequence ID" value="MFC4352815.1"/>
    <property type="molecule type" value="Genomic_DNA"/>
</dbReference>
<evidence type="ECO:0000313" key="2">
    <source>
        <dbReference type="EMBL" id="MFC4352815.1"/>
    </source>
</evidence>
<comment type="caution">
    <text evidence="2">The sequence shown here is derived from an EMBL/GenBank/DDBJ whole genome shotgun (WGS) entry which is preliminary data.</text>
</comment>
<keyword evidence="1" id="KW-0472">Membrane</keyword>
<keyword evidence="1" id="KW-1133">Transmembrane helix</keyword>
<evidence type="ECO:0000256" key="1">
    <source>
        <dbReference type="SAM" id="Phobius"/>
    </source>
</evidence>
<feature type="transmembrane region" description="Helical" evidence="1">
    <location>
        <begin position="12"/>
        <end position="35"/>
    </location>
</feature>
<protein>
    <submittedName>
        <fullName evidence="2">Uncharacterized protein</fullName>
    </submittedName>
</protein>
<accession>A0ABV8UPE8</accession>
<evidence type="ECO:0000313" key="3">
    <source>
        <dbReference type="Proteomes" id="UP001595799"/>
    </source>
</evidence>
<reference evidence="3" key="1">
    <citation type="journal article" date="2019" name="Int. J. Syst. Evol. Microbiol.">
        <title>The Global Catalogue of Microorganisms (GCM) 10K type strain sequencing project: providing services to taxonomists for standard genome sequencing and annotation.</title>
        <authorList>
            <consortium name="The Broad Institute Genomics Platform"/>
            <consortium name="The Broad Institute Genome Sequencing Center for Infectious Disease"/>
            <person name="Wu L."/>
            <person name="Ma J."/>
        </authorList>
    </citation>
    <scope>NUCLEOTIDE SEQUENCE [LARGE SCALE GENOMIC DNA]</scope>
    <source>
        <strain evidence="3">CECT 8472</strain>
    </source>
</reference>
<gene>
    <name evidence="2" type="ORF">ACFOW6_14785</name>
</gene>